<dbReference type="InterPro" id="IPR001926">
    <property type="entry name" value="TrpB-like_PALP"/>
</dbReference>
<dbReference type="Gene3D" id="3.40.50.1100">
    <property type="match status" value="2"/>
</dbReference>
<evidence type="ECO:0000256" key="7">
    <source>
        <dbReference type="ARBA" id="ARBA00016985"/>
    </source>
</evidence>
<dbReference type="CDD" id="cd01561">
    <property type="entry name" value="CBS_like"/>
    <property type="match status" value="1"/>
</dbReference>
<comment type="cofactor">
    <cofactor evidence="1">
        <name>pyridoxal 5'-phosphate</name>
        <dbReference type="ChEBI" id="CHEBI:597326"/>
    </cofactor>
</comment>
<gene>
    <name evidence="11" type="ORF">AQJ91_16210</name>
</gene>
<dbReference type="SUPFAM" id="SSF53686">
    <property type="entry name" value="Tryptophan synthase beta subunit-like PLP-dependent enzymes"/>
    <property type="match status" value="1"/>
</dbReference>
<dbReference type="RefSeq" id="WP_067021592.1">
    <property type="nucleotide sequence ID" value="NZ_KQ949082.1"/>
</dbReference>
<dbReference type="EMBL" id="LMXB01000042">
    <property type="protein sequence ID" value="KUO20128.1"/>
    <property type="molecule type" value="Genomic_DNA"/>
</dbReference>
<keyword evidence="12" id="KW-1185">Reference proteome</keyword>
<protein>
    <recommendedName>
        <fullName evidence="7">N-(2-amino-2-carboxyethyl)-L-glutamate synthase</fullName>
        <ecNumber evidence="6">2.5.1.140</ecNumber>
    </recommendedName>
</protein>
<dbReference type="InterPro" id="IPR050214">
    <property type="entry name" value="Cys_Synth/Cystath_Beta-Synth"/>
</dbReference>
<comment type="function">
    <text evidence="2">Catalyzes the synthesis of N-((2S)-2-amino-2-carboxyethyl)-L-glutamate (ACEGA) from O-phospho-L-serine and L-glutamate. Involved in the biosynthesis of L-2,3-diaminopropionic acid (L-Dap), a precursor of staphyloferrin B and antibiotics.</text>
</comment>
<name>A0A101V0C5_9ACTN</name>
<evidence type="ECO:0000256" key="5">
    <source>
        <dbReference type="ARBA" id="ARBA00011738"/>
    </source>
</evidence>
<evidence type="ECO:0000256" key="8">
    <source>
        <dbReference type="ARBA" id="ARBA00022679"/>
    </source>
</evidence>
<evidence type="ECO:0000256" key="1">
    <source>
        <dbReference type="ARBA" id="ARBA00001933"/>
    </source>
</evidence>
<dbReference type="EC" id="2.5.1.140" evidence="6"/>
<dbReference type="InterPro" id="IPR023927">
    <property type="entry name" value="SbnA"/>
</dbReference>
<evidence type="ECO:0000256" key="2">
    <source>
        <dbReference type="ARBA" id="ARBA00004056"/>
    </source>
</evidence>
<dbReference type="NCBIfam" id="TIGR03945">
    <property type="entry name" value="PLP_SbnA_fam"/>
    <property type="match status" value="1"/>
</dbReference>
<feature type="domain" description="Tryptophan synthase beta chain-like PALP" evidence="10">
    <location>
        <begin position="6"/>
        <end position="296"/>
    </location>
</feature>
<evidence type="ECO:0000256" key="4">
    <source>
        <dbReference type="ARBA" id="ARBA00008519"/>
    </source>
</evidence>
<evidence type="ECO:0000313" key="11">
    <source>
        <dbReference type="EMBL" id="KUO20128.1"/>
    </source>
</evidence>
<comment type="similarity">
    <text evidence="4">Belongs to the cysteine synthase/cystathionine beta-synthase family. SbnA subfamily.</text>
</comment>
<dbReference type="InterPro" id="IPR036052">
    <property type="entry name" value="TrpB-like_PALP_sf"/>
</dbReference>
<sequence length="323" mass="34904">MIHDSITDCVGGTPLVRLGRLFPQPGIEVLAKLEMLNPGGSVKDRSARYIVERGISDGMIRPGTHIVESTSGNFGVALAMVAVRYGLRFTAVVDPNASRTNLRILRQFGAGIEMVRDPDSAGGYLHTRLARVQDLLAEDPDAVWINQYANHLNWETHAVTTAREVIDDCPERPVDVLVAAVSTTGTLHGLARGLRRVWPALHVVAVDAVGSVIFGTPPGPRMLPGVGSSRVPELFTPAEIDRVVHIDDAAAIRGCHRLLRQEAIFAGGSSGSVVAAVEEILPQLPRPSRVLTLLADRGERYLDLVYTDEMAIEHGELAYSSHP</sequence>
<dbReference type="OrthoDB" id="5176350at2"/>
<dbReference type="Proteomes" id="UP000053260">
    <property type="component" value="Unassembled WGS sequence"/>
</dbReference>
<organism evidence="11 12">
    <name type="scientific">Streptomyces dysideae</name>
    <dbReference type="NCBI Taxonomy" id="909626"/>
    <lineage>
        <taxon>Bacteria</taxon>
        <taxon>Bacillati</taxon>
        <taxon>Actinomycetota</taxon>
        <taxon>Actinomycetes</taxon>
        <taxon>Kitasatosporales</taxon>
        <taxon>Streptomycetaceae</taxon>
        <taxon>Streptomyces</taxon>
    </lineage>
</organism>
<evidence type="ECO:0000313" key="12">
    <source>
        <dbReference type="Proteomes" id="UP000053260"/>
    </source>
</evidence>
<dbReference type="GO" id="GO:0016765">
    <property type="term" value="F:transferase activity, transferring alkyl or aryl (other than methyl) groups"/>
    <property type="evidence" value="ECO:0007669"/>
    <property type="project" value="UniProtKB-ARBA"/>
</dbReference>
<accession>A0A101V0C5</accession>
<dbReference type="InterPro" id="IPR001216">
    <property type="entry name" value="P-phosphate_BS"/>
</dbReference>
<dbReference type="STRING" id="909626.AQJ91_16210"/>
<dbReference type="PANTHER" id="PTHR10314">
    <property type="entry name" value="CYSTATHIONINE BETA-SYNTHASE"/>
    <property type="match status" value="1"/>
</dbReference>
<keyword evidence="9" id="KW-0663">Pyridoxal phosphate</keyword>
<evidence type="ECO:0000259" key="10">
    <source>
        <dbReference type="Pfam" id="PF00291"/>
    </source>
</evidence>
<dbReference type="AlphaFoldDB" id="A0A101V0C5"/>
<comment type="caution">
    <text evidence="11">The sequence shown here is derived from an EMBL/GenBank/DDBJ whole genome shotgun (WGS) entry which is preliminary data.</text>
</comment>
<dbReference type="Pfam" id="PF00291">
    <property type="entry name" value="PALP"/>
    <property type="match status" value="1"/>
</dbReference>
<proteinExistence type="inferred from homology"/>
<evidence type="ECO:0000256" key="6">
    <source>
        <dbReference type="ARBA" id="ARBA00012331"/>
    </source>
</evidence>
<keyword evidence="8" id="KW-0808">Transferase</keyword>
<reference evidence="11 12" key="1">
    <citation type="submission" date="2015-10" db="EMBL/GenBank/DDBJ databases">
        <title>Draft genome sequence of Streptomyces sp. RV15, isolated from a marine sponge.</title>
        <authorList>
            <person name="Ruckert C."/>
            <person name="Abdelmohsen U.R."/>
            <person name="Winkler A."/>
            <person name="Hentschel U."/>
            <person name="Kalinowski J."/>
            <person name="Kampfer P."/>
            <person name="Glaeser S."/>
        </authorList>
    </citation>
    <scope>NUCLEOTIDE SEQUENCE [LARGE SCALE GENOMIC DNA]</scope>
    <source>
        <strain evidence="11 12">RV15</strain>
    </source>
</reference>
<dbReference type="PROSITE" id="PS00901">
    <property type="entry name" value="CYS_SYNTHASE"/>
    <property type="match status" value="1"/>
</dbReference>
<evidence type="ECO:0000256" key="9">
    <source>
        <dbReference type="ARBA" id="ARBA00022898"/>
    </source>
</evidence>
<comment type="pathway">
    <text evidence="3">Siderophore biosynthesis.</text>
</comment>
<evidence type="ECO:0000256" key="3">
    <source>
        <dbReference type="ARBA" id="ARBA00004924"/>
    </source>
</evidence>
<dbReference type="GO" id="GO:0006535">
    <property type="term" value="P:cysteine biosynthetic process from serine"/>
    <property type="evidence" value="ECO:0007669"/>
    <property type="project" value="InterPro"/>
</dbReference>
<comment type="subunit">
    <text evidence="5">Homodimer.</text>
</comment>